<sequence length="72" mass="8100">YRIWTTRDRGVLEEAEQCVGAAINVDVSTYDVKESLSGRTAQFPGNTNLCKWLPSQQLCCSETVHLTNILRI</sequence>
<reference evidence="1" key="1">
    <citation type="submission" date="2017-02" db="UniProtKB">
        <authorList>
            <consortium name="WormBaseParasite"/>
        </authorList>
    </citation>
    <scope>IDENTIFICATION</scope>
</reference>
<dbReference type="AlphaFoldDB" id="A0A0N4WAR7"/>
<evidence type="ECO:0000313" key="1">
    <source>
        <dbReference type="WBParaSite" id="HPLM_0000749901-mRNA-1"/>
    </source>
</evidence>
<accession>A0A0N4WAR7</accession>
<proteinExistence type="predicted"/>
<protein>
    <submittedName>
        <fullName evidence="1">Polyprotein</fullName>
    </submittedName>
</protein>
<dbReference type="WBParaSite" id="HPLM_0000749901-mRNA-1">
    <property type="protein sequence ID" value="HPLM_0000749901-mRNA-1"/>
    <property type="gene ID" value="HPLM_0000749901"/>
</dbReference>
<organism evidence="1">
    <name type="scientific">Haemonchus placei</name>
    <name type="common">Barber's pole worm</name>
    <dbReference type="NCBI Taxonomy" id="6290"/>
    <lineage>
        <taxon>Eukaryota</taxon>
        <taxon>Metazoa</taxon>
        <taxon>Ecdysozoa</taxon>
        <taxon>Nematoda</taxon>
        <taxon>Chromadorea</taxon>
        <taxon>Rhabditida</taxon>
        <taxon>Rhabditina</taxon>
        <taxon>Rhabditomorpha</taxon>
        <taxon>Strongyloidea</taxon>
        <taxon>Trichostrongylidae</taxon>
        <taxon>Haemonchus</taxon>
    </lineage>
</organism>
<name>A0A0N4WAR7_HAEPC</name>